<evidence type="ECO:0000313" key="2">
    <source>
        <dbReference type="EMBL" id="CAG8591307.1"/>
    </source>
</evidence>
<feature type="domain" description="DDE-1" evidence="1">
    <location>
        <begin position="146"/>
        <end position="207"/>
    </location>
</feature>
<dbReference type="PANTHER" id="PTHR19303:SF73">
    <property type="entry name" value="PROTEIN PDC2"/>
    <property type="match status" value="1"/>
</dbReference>
<proteinExistence type="predicted"/>
<dbReference type="GO" id="GO:0003677">
    <property type="term" value="F:DNA binding"/>
    <property type="evidence" value="ECO:0007669"/>
    <property type="project" value="TreeGrafter"/>
</dbReference>
<keyword evidence="3" id="KW-1185">Reference proteome</keyword>
<organism evidence="2 3">
    <name type="scientific">Dentiscutata erythropus</name>
    <dbReference type="NCBI Taxonomy" id="1348616"/>
    <lineage>
        <taxon>Eukaryota</taxon>
        <taxon>Fungi</taxon>
        <taxon>Fungi incertae sedis</taxon>
        <taxon>Mucoromycota</taxon>
        <taxon>Glomeromycotina</taxon>
        <taxon>Glomeromycetes</taxon>
        <taxon>Diversisporales</taxon>
        <taxon>Gigasporaceae</taxon>
        <taxon>Dentiscutata</taxon>
    </lineage>
</organism>
<dbReference type="InterPro" id="IPR050863">
    <property type="entry name" value="CenT-Element_Derived"/>
</dbReference>
<evidence type="ECO:0000259" key="1">
    <source>
        <dbReference type="Pfam" id="PF03184"/>
    </source>
</evidence>
<name>A0A9N9G7Z6_9GLOM</name>
<dbReference type="GO" id="GO:0005634">
    <property type="term" value="C:nucleus"/>
    <property type="evidence" value="ECO:0007669"/>
    <property type="project" value="TreeGrafter"/>
</dbReference>
<protein>
    <submittedName>
        <fullName evidence="2">17201_t:CDS:1</fullName>
    </submittedName>
</protein>
<comment type="caution">
    <text evidence="2">The sequence shown here is derived from an EMBL/GenBank/DDBJ whole genome shotgun (WGS) entry which is preliminary data.</text>
</comment>
<dbReference type="PANTHER" id="PTHR19303">
    <property type="entry name" value="TRANSPOSON"/>
    <property type="match status" value="1"/>
</dbReference>
<dbReference type="OrthoDB" id="2426111at2759"/>
<dbReference type="Pfam" id="PF03184">
    <property type="entry name" value="DDE_1"/>
    <property type="match status" value="1"/>
</dbReference>
<evidence type="ECO:0000313" key="3">
    <source>
        <dbReference type="Proteomes" id="UP000789405"/>
    </source>
</evidence>
<sequence>VSRTTLTDEQRLEVIKHRNENSNETHDDTVKWIKNTYNLDIHRTTIGRLLKRKNDIKEGSSSKRIKPVQHKELDHLLNLSVDQFKFLVGWLDKFKKRYGISKIKCHGEVASADHNAADTAIPRLKILLAQYNLQDIYNMDETIILNLILHWLQQIQDFDQKMTECNVILLIDNAESYKFDGITLRNMKLHFFPPKTTSKIQPLDAGFIVNAWHNISSTTIKNCFNHTKILPEILESEINEGIGVNTENSFTTTNELSDLELQITKEVDEFLEQNMTNMLPTDQEIIDLASKEVINQKPVDSNNEEPEVTKKEALNALDTLSLYLL</sequence>
<accession>A0A9N9G7Z6</accession>
<dbReference type="Gene3D" id="1.10.10.60">
    <property type="entry name" value="Homeodomain-like"/>
    <property type="match status" value="1"/>
</dbReference>
<dbReference type="InterPro" id="IPR004875">
    <property type="entry name" value="DDE_SF_endonuclease_dom"/>
</dbReference>
<dbReference type="Proteomes" id="UP000789405">
    <property type="component" value="Unassembled WGS sequence"/>
</dbReference>
<reference evidence="2" key="1">
    <citation type="submission" date="2021-06" db="EMBL/GenBank/DDBJ databases">
        <authorList>
            <person name="Kallberg Y."/>
            <person name="Tangrot J."/>
            <person name="Rosling A."/>
        </authorList>
    </citation>
    <scope>NUCLEOTIDE SEQUENCE</scope>
    <source>
        <strain evidence="2">MA453B</strain>
    </source>
</reference>
<dbReference type="EMBL" id="CAJVPY010003418">
    <property type="protein sequence ID" value="CAG8591307.1"/>
    <property type="molecule type" value="Genomic_DNA"/>
</dbReference>
<feature type="non-terminal residue" evidence="2">
    <location>
        <position position="325"/>
    </location>
</feature>
<gene>
    <name evidence="2" type="ORF">DERYTH_LOCUS7177</name>
</gene>
<dbReference type="AlphaFoldDB" id="A0A9N9G7Z6"/>